<proteinExistence type="predicted"/>
<comment type="caution">
    <text evidence="1">The sequence shown here is derived from an EMBL/GenBank/DDBJ whole genome shotgun (WGS) entry which is preliminary data.</text>
</comment>
<reference evidence="1 2" key="1">
    <citation type="journal article" date="2018" name="Sci. Rep.">
        <title>Genomic signatures of local adaptation to the degree of environmental predictability in rotifers.</title>
        <authorList>
            <person name="Franch-Gras L."/>
            <person name="Hahn C."/>
            <person name="Garcia-Roger E.M."/>
            <person name="Carmona M.J."/>
            <person name="Serra M."/>
            <person name="Gomez A."/>
        </authorList>
    </citation>
    <scope>NUCLEOTIDE SEQUENCE [LARGE SCALE GENOMIC DNA]</scope>
    <source>
        <strain evidence="1">HYR1</strain>
    </source>
</reference>
<evidence type="ECO:0000313" key="2">
    <source>
        <dbReference type="Proteomes" id="UP000276133"/>
    </source>
</evidence>
<gene>
    <name evidence="1" type="ORF">BpHYR1_044941</name>
</gene>
<keyword evidence="2" id="KW-1185">Reference proteome</keyword>
<dbReference type="EMBL" id="REGN01002264">
    <property type="protein sequence ID" value="RNA29211.1"/>
    <property type="molecule type" value="Genomic_DNA"/>
</dbReference>
<dbReference type="Proteomes" id="UP000276133">
    <property type="component" value="Unassembled WGS sequence"/>
</dbReference>
<name>A0A3M7S053_BRAPC</name>
<evidence type="ECO:0000313" key="1">
    <source>
        <dbReference type="EMBL" id="RNA29211.1"/>
    </source>
</evidence>
<sequence>MQFFISELIKKKNKYILRKYDFIQIEKLKEIPESLNQGSAPDPIKYKKYRKYKKDQVQKGKCFFNYLNLIVYPWVKNGSEIS</sequence>
<protein>
    <submittedName>
        <fullName evidence="1">Uncharacterized protein</fullName>
    </submittedName>
</protein>
<organism evidence="1 2">
    <name type="scientific">Brachionus plicatilis</name>
    <name type="common">Marine rotifer</name>
    <name type="synonym">Brachionus muelleri</name>
    <dbReference type="NCBI Taxonomy" id="10195"/>
    <lineage>
        <taxon>Eukaryota</taxon>
        <taxon>Metazoa</taxon>
        <taxon>Spiralia</taxon>
        <taxon>Gnathifera</taxon>
        <taxon>Rotifera</taxon>
        <taxon>Eurotatoria</taxon>
        <taxon>Monogononta</taxon>
        <taxon>Pseudotrocha</taxon>
        <taxon>Ploima</taxon>
        <taxon>Brachionidae</taxon>
        <taxon>Brachionus</taxon>
    </lineage>
</organism>
<accession>A0A3M7S053</accession>
<dbReference type="AlphaFoldDB" id="A0A3M7S053"/>